<keyword evidence="2 4" id="KW-0067">ATP-binding</keyword>
<gene>
    <name evidence="7" type="ORF">DNFV4_01211</name>
</gene>
<dbReference type="PANTHER" id="PTHR23077">
    <property type="entry name" value="AAA-FAMILY ATPASE"/>
    <property type="match status" value="1"/>
</dbReference>
<dbReference type="EMBL" id="OX365700">
    <property type="protein sequence ID" value="CAI4030781.1"/>
    <property type="molecule type" value="Genomic_DNA"/>
</dbReference>
<dbReference type="FunFam" id="3.40.50.300:FF:001025">
    <property type="entry name" value="ATPase family, AAA domain-containing 2B"/>
    <property type="match status" value="1"/>
</dbReference>
<evidence type="ECO:0000259" key="6">
    <source>
        <dbReference type="SMART" id="SM00382"/>
    </source>
</evidence>
<dbReference type="Gene3D" id="3.40.50.300">
    <property type="entry name" value="P-loop containing nucleotide triphosphate hydrolases"/>
    <property type="match status" value="1"/>
</dbReference>
<dbReference type="GO" id="GO:0005524">
    <property type="term" value="F:ATP binding"/>
    <property type="evidence" value="ECO:0007669"/>
    <property type="project" value="UniProtKB-KW"/>
</dbReference>
<comment type="similarity">
    <text evidence="4">Belongs to the AAA ATPase family.</text>
</comment>
<dbReference type="InterPro" id="IPR027417">
    <property type="entry name" value="P-loop_NTPase"/>
</dbReference>
<dbReference type="InterPro" id="IPR032501">
    <property type="entry name" value="Prot_ATP_ID_OB_2nd"/>
</dbReference>
<dbReference type="InterPro" id="IPR041626">
    <property type="entry name" value="Prot_ATP_ID_OB_N"/>
</dbReference>
<reference evidence="7" key="1">
    <citation type="submission" date="2022-10" db="EMBL/GenBank/DDBJ databases">
        <authorList>
            <person name="Koch H."/>
        </authorList>
    </citation>
    <scope>NUCLEOTIDE SEQUENCE</scope>
    <source>
        <strain evidence="7">DNF</strain>
    </source>
</reference>
<dbReference type="Proteomes" id="UP001179121">
    <property type="component" value="Chromosome"/>
</dbReference>
<dbReference type="Pfam" id="PF17758">
    <property type="entry name" value="Prot_ATP_ID_OB_N"/>
    <property type="match status" value="1"/>
</dbReference>
<sequence>MSDHIERNPETGPSQEKHQGTGSAGRHRSDQPDLIALLDQCLEAFPDNDPRQRLLLKLRHAVLQGAVHLQEKDAELRKLQTVVEKLTAPANRIGILLDLPGEGLARIAVGGAEYYTTVDPRVSRDDLKIGTQILVNEAYALIKTLGYDRNGPVLRVAEALPDGRIRFEAEPGRQTLILQRSGDLVGVELKAGDEVRVDPTHRIAIERIEDRKAARHLLDEVPSVTWDQIGGQEQAIAAIRKAIEYPLVHAEAFAKYRFTQPKGFLLYGPPGCGKTMIGQAAAASLSKLAAESRSSEGETVPITRGSFMHVKGPEILNMWLGESERIVREIFAQARARRKEGALPFIFIDEAESILGTRRAMRSFNITNTLVPMFCTEMDGIESLRDVVIILASNRPDLIDPAVLRPGRIDRKIKVERPDRAAAAEILKVYLKDDLPFAEPLLAHHDGDAGAVREALVETVLHAIFRRSEEHRMLAVRLRNGQTKTLYRSDLLSGAILASIVQRAKERAIDRQIHSTDGSSGGLIEGGATGLTEDDLLKAVQAEFREGEVLPPDDAAEEWLKLLDHHPDQVVGISSYRRGRPSEERLVNQII</sequence>
<dbReference type="InterPro" id="IPR003959">
    <property type="entry name" value="ATPase_AAA_core"/>
</dbReference>
<dbReference type="InterPro" id="IPR050168">
    <property type="entry name" value="AAA_ATPase_domain"/>
</dbReference>
<feature type="domain" description="AAA+ ATPase" evidence="6">
    <location>
        <begin position="260"/>
        <end position="419"/>
    </location>
</feature>
<dbReference type="KEGG" id="nti:DNFV4_01211"/>
<evidence type="ECO:0000256" key="4">
    <source>
        <dbReference type="RuleBase" id="RU003651"/>
    </source>
</evidence>
<dbReference type="Gene3D" id="2.40.50.140">
    <property type="entry name" value="Nucleic acid-binding proteins"/>
    <property type="match status" value="1"/>
</dbReference>
<feature type="region of interest" description="Disordered" evidence="5">
    <location>
        <begin position="1"/>
        <end position="29"/>
    </location>
</feature>
<evidence type="ECO:0000256" key="2">
    <source>
        <dbReference type="ARBA" id="ARBA00022840"/>
    </source>
</evidence>
<dbReference type="InterPro" id="IPR003960">
    <property type="entry name" value="ATPase_AAA_CS"/>
</dbReference>
<evidence type="ECO:0000256" key="1">
    <source>
        <dbReference type="ARBA" id="ARBA00022741"/>
    </source>
</evidence>
<dbReference type="AlphaFoldDB" id="A0AA86MXI6"/>
<dbReference type="GO" id="GO:0000502">
    <property type="term" value="C:proteasome complex"/>
    <property type="evidence" value="ECO:0007669"/>
    <property type="project" value="UniProtKB-KW"/>
</dbReference>
<dbReference type="InterPro" id="IPR003593">
    <property type="entry name" value="AAA+_ATPase"/>
</dbReference>
<evidence type="ECO:0000313" key="8">
    <source>
        <dbReference type="Proteomes" id="UP001179121"/>
    </source>
</evidence>
<accession>A0AA86MXI6</accession>
<name>A0AA86MXI6_9BACT</name>
<dbReference type="InterPro" id="IPR012340">
    <property type="entry name" value="NA-bd_OB-fold"/>
</dbReference>
<dbReference type="Pfam" id="PF16450">
    <property type="entry name" value="Prot_ATP_ID_OB_C"/>
    <property type="match status" value="1"/>
</dbReference>
<keyword evidence="7" id="KW-0647">Proteasome</keyword>
<dbReference type="Pfam" id="PF00004">
    <property type="entry name" value="AAA"/>
    <property type="match status" value="1"/>
</dbReference>
<proteinExistence type="inferred from homology"/>
<keyword evidence="1 4" id="KW-0547">Nucleotide-binding</keyword>
<protein>
    <submittedName>
        <fullName evidence="7">Bacterial proteasome-activating AAA-ATPase (PAN)</fullName>
    </submittedName>
</protein>
<dbReference type="RefSeq" id="WP_289267752.1">
    <property type="nucleotide sequence ID" value="NZ_OX365700.1"/>
</dbReference>
<dbReference type="SUPFAM" id="SSF52540">
    <property type="entry name" value="P-loop containing nucleoside triphosphate hydrolases"/>
    <property type="match status" value="1"/>
</dbReference>
<dbReference type="GO" id="GO:0016887">
    <property type="term" value="F:ATP hydrolysis activity"/>
    <property type="evidence" value="ECO:0007669"/>
    <property type="project" value="InterPro"/>
</dbReference>
<feature type="compositionally biased region" description="Basic and acidic residues" evidence="5">
    <location>
        <begin position="1"/>
        <end position="19"/>
    </location>
</feature>
<keyword evidence="3" id="KW-0175">Coiled coil</keyword>
<organism evidence="7 8">
    <name type="scientific">Nitrospira tepida</name>
    <dbReference type="NCBI Taxonomy" id="2973512"/>
    <lineage>
        <taxon>Bacteria</taxon>
        <taxon>Pseudomonadati</taxon>
        <taxon>Nitrospirota</taxon>
        <taxon>Nitrospiria</taxon>
        <taxon>Nitrospirales</taxon>
        <taxon>Nitrospiraceae</taxon>
        <taxon>Nitrospira</taxon>
    </lineage>
</organism>
<dbReference type="SMART" id="SM00382">
    <property type="entry name" value="AAA"/>
    <property type="match status" value="1"/>
</dbReference>
<keyword evidence="8" id="KW-1185">Reference proteome</keyword>
<dbReference type="PANTHER" id="PTHR23077:SF144">
    <property type="entry name" value="PROTEASOME-ASSOCIATED ATPASE"/>
    <property type="match status" value="1"/>
</dbReference>
<evidence type="ECO:0000313" key="7">
    <source>
        <dbReference type="EMBL" id="CAI4030781.1"/>
    </source>
</evidence>
<evidence type="ECO:0000256" key="3">
    <source>
        <dbReference type="ARBA" id="ARBA00023054"/>
    </source>
</evidence>
<evidence type="ECO:0000256" key="5">
    <source>
        <dbReference type="SAM" id="MobiDB-lite"/>
    </source>
</evidence>
<dbReference type="PROSITE" id="PS00674">
    <property type="entry name" value="AAA"/>
    <property type="match status" value="1"/>
</dbReference>